<keyword evidence="4" id="KW-0804">Transcription</keyword>
<dbReference type="GO" id="GO:0003677">
    <property type="term" value="F:DNA binding"/>
    <property type="evidence" value="ECO:0007669"/>
    <property type="project" value="UniProtKB-UniRule"/>
</dbReference>
<dbReference type="SUPFAM" id="SSF46689">
    <property type="entry name" value="Homeodomain-like"/>
    <property type="match status" value="1"/>
</dbReference>
<dbReference type="InterPro" id="IPR039538">
    <property type="entry name" value="BetI_C"/>
</dbReference>
<evidence type="ECO:0000256" key="2">
    <source>
        <dbReference type="ARBA" id="ARBA00023015"/>
    </source>
</evidence>
<protein>
    <submittedName>
        <fullName evidence="7">TetR/AcrR family transcriptional regulator</fullName>
    </submittedName>
</protein>
<evidence type="ECO:0000256" key="4">
    <source>
        <dbReference type="ARBA" id="ARBA00023163"/>
    </source>
</evidence>
<evidence type="ECO:0000256" key="1">
    <source>
        <dbReference type="ARBA" id="ARBA00022491"/>
    </source>
</evidence>
<dbReference type="AlphaFoldDB" id="A0A5C6JTK8"/>
<sequence length="198" mass="22014">MPKSPTKRRPITRAALTDSALELFLEKGFHATSISDIVERAGLTRGAFYSNYRDKEELFLALYDAHTDRLLTELREAFAHRAEAGTHPLVRLHERITGRTPEERQWFMASMEFTLHAARHPEIARALAGHENRLTRGLAEVVSGALAQEGYRSAVAPEDLARLLVAAFEGLTAREVVHGADEPARLLPQLLDALSEPA</sequence>
<feature type="DNA-binding region" description="H-T-H motif" evidence="5">
    <location>
        <begin position="33"/>
        <end position="52"/>
    </location>
</feature>
<accession>A0A5C6JTK8</accession>
<dbReference type="InterPro" id="IPR009057">
    <property type="entry name" value="Homeodomain-like_sf"/>
</dbReference>
<dbReference type="PRINTS" id="PR00455">
    <property type="entry name" value="HTHTETR"/>
</dbReference>
<organism evidence="7 8">
    <name type="scientific">Streptomyces misionensis</name>
    <dbReference type="NCBI Taxonomy" id="67331"/>
    <lineage>
        <taxon>Bacteria</taxon>
        <taxon>Bacillati</taxon>
        <taxon>Actinomycetota</taxon>
        <taxon>Actinomycetes</taxon>
        <taxon>Kitasatosporales</taxon>
        <taxon>Streptomycetaceae</taxon>
        <taxon>Streptomyces</taxon>
    </lineage>
</organism>
<evidence type="ECO:0000259" key="6">
    <source>
        <dbReference type="PROSITE" id="PS50977"/>
    </source>
</evidence>
<dbReference type="SUPFAM" id="SSF48498">
    <property type="entry name" value="Tetracyclin repressor-like, C-terminal domain"/>
    <property type="match status" value="1"/>
</dbReference>
<comment type="caution">
    <text evidence="7">The sequence shown here is derived from an EMBL/GenBank/DDBJ whole genome shotgun (WGS) entry which is preliminary data.</text>
</comment>
<dbReference type="InterPro" id="IPR001647">
    <property type="entry name" value="HTH_TetR"/>
</dbReference>
<evidence type="ECO:0000256" key="5">
    <source>
        <dbReference type="PROSITE-ProRule" id="PRU00335"/>
    </source>
</evidence>
<dbReference type="EMBL" id="VOGW01000085">
    <property type="protein sequence ID" value="TWV46437.1"/>
    <property type="molecule type" value="Genomic_DNA"/>
</dbReference>
<dbReference type="PANTHER" id="PTHR47506:SF1">
    <property type="entry name" value="HTH-TYPE TRANSCRIPTIONAL REGULATOR YJDC"/>
    <property type="match status" value="1"/>
</dbReference>
<dbReference type="PROSITE" id="PS50977">
    <property type="entry name" value="HTH_TETR_2"/>
    <property type="match status" value="1"/>
</dbReference>
<proteinExistence type="predicted"/>
<keyword evidence="3 5" id="KW-0238">DNA-binding</keyword>
<keyword evidence="1" id="KW-0678">Repressor</keyword>
<dbReference type="Gene3D" id="1.10.357.10">
    <property type="entry name" value="Tetracycline Repressor, domain 2"/>
    <property type="match status" value="1"/>
</dbReference>
<dbReference type="RefSeq" id="WP_146465600.1">
    <property type="nucleotide sequence ID" value="NZ_VOGW01000085.1"/>
</dbReference>
<evidence type="ECO:0000313" key="7">
    <source>
        <dbReference type="EMBL" id="TWV46437.1"/>
    </source>
</evidence>
<dbReference type="Proteomes" id="UP000320481">
    <property type="component" value="Unassembled WGS sequence"/>
</dbReference>
<feature type="domain" description="HTH tetR-type" evidence="6">
    <location>
        <begin position="10"/>
        <end position="70"/>
    </location>
</feature>
<keyword evidence="2" id="KW-0805">Transcription regulation</keyword>
<dbReference type="Pfam" id="PF13977">
    <property type="entry name" value="TetR_C_6"/>
    <property type="match status" value="1"/>
</dbReference>
<dbReference type="Pfam" id="PF00440">
    <property type="entry name" value="TetR_N"/>
    <property type="match status" value="1"/>
</dbReference>
<dbReference type="PANTHER" id="PTHR47506">
    <property type="entry name" value="TRANSCRIPTIONAL REGULATORY PROTEIN"/>
    <property type="match status" value="1"/>
</dbReference>
<dbReference type="InterPro" id="IPR036271">
    <property type="entry name" value="Tet_transcr_reg_TetR-rel_C_sf"/>
</dbReference>
<reference evidence="7" key="1">
    <citation type="journal article" date="2019" name="Microbiol. Resour. Announc.">
        <title>Draft Genomic Sequences of Streptomyces misionensis and Streptomyces albidoflavus, bacteria applied for phytopathogen biocontrol.</title>
        <authorList>
            <person name="Pylro V."/>
            <person name="Dias A."/>
            <person name="Andreote F."/>
            <person name="Varani A."/>
            <person name="Andreote C."/>
            <person name="Bernardo E."/>
            <person name="Martins T."/>
        </authorList>
    </citation>
    <scope>NUCLEOTIDE SEQUENCE [LARGE SCALE GENOMIC DNA]</scope>
    <source>
        <strain evidence="7">66</strain>
    </source>
</reference>
<gene>
    <name evidence="7" type="ORF">FRZ03_14720</name>
</gene>
<keyword evidence="8" id="KW-1185">Reference proteome</keyword>
<evidence type="ECO:0000256" key="3">
    <source>
        <dbReference type="ARBA" id="ARBA00023125"/>
    </source>
</evidence>
<name>A0A5C6JTK8_9ACTN</name>
<dbReference type="Gene3D" id="1.10.10.60">
    <property type="entry name" value="Homeodomain-like"/>
    <property type="match status" value="1"/>
</dbReference>
<evidence type="ECO:0000313" key="8">
    <source>
        <dbReference type="Proteomes" id="UP000320481"/>
    </source>
</evidence>